<dbReference type="EMBL" id="BGZK01003025">
    <property type="protein sequence ID" value="GBP97898.1"/>
    <property type="molecule type" value="Genomic_DNA"/>
</dbReference>
<comment type="caution">
    <text evidence="1">The sequence shown here is derived from an EMBL/GenBank/DDBJ whole genome shotgun (WGS) entry which is preliminary data.</text>
</comment>
<dbReference type="AlphaFoldDB" id="A0A4C2ACR8"/>
<evidence type="ECO:0000313" key="1">
    <source>
        <dbReference type="EMBL" id="GBP97898.1"/>
    </source>
</evidence>
<protein>
    <submittedName>
        <fullName evidence="1">Uncharacterized protein</fullName>
    </submittedName>
</protein>
<accession>A0A4C2ACR8</accession>
<organism evidence="1 2">
    <name type="scientific">Eumeta variegata</name>
    <name type="common">Bagworm moth</name>
    <name type="synonym">Eumeta japonica</name>
    <dbReference type="NCBI Taxonomy" id="151549"/>
    <lineage>
        <taxon>Eukaryota</taxon>
        <taxon>Metazoa</taxon>
        <taxon>Ecdysozoa</taxon>
        <taxon>Arthropoda</taxon>
        <taxon>Hexapoda</taxon>
        <taxon>Insecta</taxon>
        <taxon>Pterygota</taxon>
        <taxon>Neoptera</taxon>
        <taxon>Endopterygota</taxon>
        <taxon>Lepidoptera</taxon>
        <taxon>Glossata</taxon>
        <taxon>Ditrysia</taxon>
        <taxon>Tineoidea</taxon>
        <taxon>Psychidae</taxon>
        <taxon>Oiketicinae</taxon>
        <taxon>Eumeta</taxon>
    </lineage>
</organism>
<sequence>MGTQSQRRINLHSQLVVTSFRRHASAEEESALSLMRPSTNGKCLNDTCSRADLIRSLLGVLVRFRQGRSVSADIKEIFLQVKIKDEDRDSLRFLWRNNMNENPQ</sequence>
<keyword evidence="2" id="KW-1185">Reference proteome</keyword>
<reference evidence="1 2" key="1">
    <citation type="journal article" date="2019" name="Commun. Biol.">
        <title>The bagworm genome reveals a unique fibroin gene that provides high tensile strength.</title>
        <authorList>
            <person name="Kono N."/>
            <person name="Nakamura H."/>
            <person name="Ohtoshi R."/>
            <person name="Tomita M."/>
            <person name="Numata K."/>
            <person name="Arakawa K."/>
        </authorList>
    </citation>
    <scope>NUCLEOTIDE SEQUENCE [LARGE SCALE GENOMIC DNA]</scope>
</reference>
<gene>
    <name evidence="1" type="ORF">EVAR_90788_1</name>
</gene>
<dbReference type="Proteomes" id="UP000299102">
    <property type="component" value="Unassembled WGS sequence"/>
</dbReference>
<proteinExistence type="predicted"/>
<name>A0A4C2ACR8_EUMVA</name>
<dbReference type="PANTHER" id="PTHR47331">
    <property type="entry name" value="PHD-TYPE DOMAIN-CONTAINING PROTEIN"/>
    <property type="match status" value="1"/>
</dbReference>
<feature type="non-terminal residue" evidence="1">
    <location>
        <position position="104"/>
    </location>
</feature>
<dbReference type="OrthoDB" id="5983986at2759"/>
<evidence type="ECO:0000313" key="2">
    <source>
        <dbReference type="Proteomes" id="UP000299102"/>
    </source>
</evidence>